<evidence type="ECO:0000256" key="5">
    <source>
        <dbReference type="PROSITE-ProRule" id="PRU00309"/>
    </source>
</evidence>
<feature type="region of interest" description="Disordered" evidence="8">
    <location>
        <begin position="99"/>
        <end position="123"/>
    </location>
</feature>
<keyword evidence="6" id="KW-0805">Transcription regulation</keyword>
<dbReference type="SMART" id="SM00692">
    <property type="entry name" value="DM3"/>
    <property type="match status" value="2"/>
</dbReference>
<dbReference type="PROSITE" id="PS50950">
    <property type="entry name" value="ZF_THAP"/>
    <property type="match status" value="2"/>
</dbReference>
<dbReference type="Pfam" id="PF05485">
    <property type="entry name" value="THAP"/>
    <property type="match status" value="2"/>
</dbReference>
<keyword evidence="6" id="KW-0131">Cell cycle</keyword>
<evidence type="ECO:0000256" key="7">
    <source>
        <dbReference type="SAM" id="Coils"/>
    </source>
</evidence>
<keyword evidence="6" id="KW-0804">Transcription</keyword>
<dbReference type="GO" id="GO:0008270">
    <property type="term" value="F:zinc ion binding"/>
    <property type="evidence" value="ECO:0007669"/>
    <property type="project" value="UniProtKB-KW"/>
</dbReference>
<keyword evidence="4 5" id="KW-0238">DNA-binding</keyword>
<proteinExistence type="inferred from homology"/>
<evidence type="ECO:0000256" key="1">
    <source>
        <dbReference type="ARBA" id="ARBA00022723"/>
    </source>
</evidence>
<evidence type="ECO:0000259" key="9">
    <source>
        <dbReference type="PROSITE" id="PS50950"/>
    </source>
</evidence>
<evidence type="ECO:0000313" key="10">
    <source>
        <dbReference type="EMBL" id="KAF3851989.1"/>
    </source>
</evidence>
<accession>A0A7J5YTG0</accession>
<dbReference type="PANTHER" id="PTHR46600:SF11">
    <property type="entry name" value="THAP DOMAIN-CONTAINING PROTEIN 10"/>
    <property type="match status" value="1"/>
</dbReference>
<dbReference type="GO" id="GO:0005654">
    <property type="term" value="C:nucleoplasm"/>
    <property type="evidence" value="ECO:0007669"/>
    <property type="project" value="UniProtKB-SubCell"/>
</dbReference>
<reference evidence="10 11" key="1">
    <citation type="submission" date="2020-03" db="EMBL/GenBank/DDBJ databases">
        <title>Dissostichus mawsoni Genome sequencing and assembly.</title>
        <authorList>
            <person name="Park H."/>
        </authorList>
    </citation>
    <scope>NUCLEOTIDE SEQUENCE [LARGE SCALE GENOMIC DNA]</scope>
    <source>
        <strain evidence="10">DM0001</strain>
        <tissue evidence="10">Muscle</tissue>
    </source>
</reference>
<evidence type="ECO:0000256" key="2">
    <source>
        <dbReference type="ARBA" id="ARBA00022771"/>
    </source>
</evidence>
<name>A0A7J5YTG0_DISMA</name>
<dbReference type="EMBL" id="JAAKFY010000009">
    <property type="protein sequence ID" value="KAF3851989.1"/>
    <property type="molecule type" value="Genomic_DNA"/>
</dbReference>
<dbReference type="OrthoDB" id="7331812at2759"/>
<comment type="similarity">
    <text evidence="6">Belongs to the THAP1 family.</text>
</comment>
<evidence type="ECO:0000256" key="4">
    <source>
        <dbReference type="ARBA" id="ARBA00023125"/>
    </source>
</evidence>
<sequence length="532" mass="59168">MPGICCAVGCDNSRQRNPGLQFVSIPKDLDRRNKWLAAIRRDHWQPTSNSRLCSQHFVSGRKNDNPMSPDYIPSLFAHTSAGQRQRSIYATSRFEHTQQMKRKRTETLVPDSDHETVAPSSTSDATGLDITLVEQVECVKDDHSYSQAILSSGIVEPCSNAACQATVKALTNECARLRAEVNCLKDKVNVLSFNEEAFKGNDEMVQELTGLPSYAKMMVVFGFLSGFVKAGLLCEWLRPGGVTPPLVQLLVEKEAVHHGNVHKMVKKSLVPFHRFVANAVVSNQSVGHIHTAHAFVVVHHSVRNGNILSLPHTTHVPHTLMAFVDMPGICCAVGCDNSRQRNPGLQFVSIPKDLDRRNKWLAAIRRDHWQPTSNSRLCSQHFVSGRTNDNPMSPDYIPSLFAHTSAGQRQRSIYATSRFEHTQQMKRKRTETLVPDSDHQTVAPSSTSDATGLDITLVEQVECVKDDHSYSQAILSSGIVEPCSNAACQATVKALTNECARLRAEVNCLKDKVNVLSFNEEAFKGNDEWYRN</sequence>
<keyword evidence="11" id="KW-1185">Reference proteome</keyword>
<gene>
    <name evidence="10" type="ORF">F7725_005344</name>
</gene>
<dbReference type="SMART" id="SM00980">
    <property type="entry name" value="THAP"/>
    <property type="match status" value="2"/>
</dbReference>
<keyword evidence="1" id="KW-0479">Metal-binding</keyword>
<evidence type="ECO:0000256" key="8">
    <source>
        <dbReference type="SAM" id="MobiDB-lite"/>
    </source>
</evidence>
<comment type="subcellular location">
    <subcellularLocation>
        <location evidence="6">Nucleus</location>
        <location evidence="6">Nucleoplasm</location>
    </subcellularLocation>
</comment>
<dbReference type="GO" id="GO:0043565">
    <property type="term" value="F:sequence-specific DNA binding"/>
    <property type="evidence" value="ECO:0007669"/>
    <property type="project" value="UniProtKB-UniRule"/>
</dbReference>
<dbReference type="GO" id="GO:0001935">
    <property type="term" value="P:endothelial cell proliferation"/>
    <property type="evidence" value="ECO:0007669"/>
    <property type="project" value="UniProtKB-UniRule"/>
</dbReference>
<dbReference type="GO" id="GO:0003700">
    <property type="term" value="F:DNA-binding transcription factor activity"/>
    <property type="evidence" value="ECO:0007669"/>
    <property type="project" value="UniProtKB-UniRule"/>
</dbReference>
<feature type="domain" description="THAP-type" evidence="9">
    <location>
        <begin position="326"/>
        <end position="401"/>
    </location>
</feature>
<keyword evidence="6" id="KW-0539">Nucleus</keyword>
<comment type="function">
    <text evidence="6">DNA-binding transcription regulator that regulates endothelial cell proliferation and G1/S cell-cycle progression. Specifically binds the 5'-[AT]NTNN[GT]GGCA[AGT]-3' core DNA sequence and acts by modulating expression of pRB-E2F cell-cycle target genes.</text>
</comment>
<keyword evidence="3" id="KW-0862">Zinc</keyword>
<dbReference type="Proteomes" id="UP000518266">
    <property type="component" value="Unassembled WGS sequence"/>
</dbReference>
<evidence type="ECO:0000256" key="3">
    <source>
        <dbReference type="ARBA" id="ARBA00022833"/>
    </source>
</evidence>
<dbReference type="SUPFAM" id="SSF57716">
    <property type="entry name" value="Glucocorticoid receptor-like (DNA-binding domain)"/>
    <property type="match status" value="2"/>
</dbReference>
<dbReference type="Gene3D" id="6.20.210.20">
    <property type="entry name" value="THAP domain"/>
    <property type="match status" value="2"/>
</dbReference>
<evidence type="ECO:0000256" key="6">
    <source>
        <dbReference type="RuleBase" id="RU369073"/>
    </source>
</evidence>
<dbReference type="InterPro" id="IPR038441">
    <property type="entry name" value="THAP_Znf_sf"/>
</dbReference>
<keyword evidence="2 5" id="KW-0863">Zinc-finger</keyword>
<feature type="region of interest" description="Disordered" evidence="8">
    <location>
        <begin position="429"/>
        <end position="448"/>
    </location>
</feature>
<dbReference type="InterPro" id="IPR026516">
    <property type="entry name" value="THAP1/10"/>
</dbReference>
<protein>
    <recommendedName>
        <fullName evidence="6">THAP domain-containing protein 1</fullName>
    </recommendedName>
</protein>
<dbReference type="InterPro" id="IPR006612">
    <property type="entry name" value="THAP_Znf"/>
</dbReference>
<organism evidence="10 11">
    <name type="scientific">Dissostichus mawsoni</name>
    <name type="common">Antarctic cod</name>
    <dbReference type="NCBI Taxonomy" id="36200"/>
    <lineage>
        <taxon>Eukaryota</taxon>
        <taxon>Metazoa</taxon>
        <taxon>Chordata</taxon>
        <taxon>Craniata</taxon>
        <taxon>Vertebrata</taxon>
        <taxon>Euteleostomi</taxon>
        <taxon>Actinopterygii</taxon>
        <taxon>Neopterygii</taxon>
        <taxon>Teleostei</taxon>
        <taxon>Neoteleostei</taxon>
        <taxon>Acanthomorphata</taxon>
        <taxon>Eupercaria</taxon>
        <taxon>Perciformes</taxon>
        <taxon>Notothenioidei</taxon>
        <taxon>Nototheniidae</taxon>
        <taxon>Dissostichus</taxon>
    </lineage>
</organism>
<keyword evidence="6 7" id="KW-0175">Coiled coil</keyword>
<dbReference type="AlphaFoldDB" id="A0A7J5YTG0"/>
<evidence type="ECO:0000313" key="11">
    <source>
        <dbReference type="Proteomes" id="UP000518266"/>
    </source>
</evidence>
<feature type="coiled-coil region" evidence="7">
    <location>
        <begin position="485"/>
        <end position="512"/>
    </location>
</feature>
<comment type="caution">
    <text evidence="10">The sequence shown here is derived from an EMBL/GenBank/DDBJ whole genome shotgun (WGS) entry which is preliminary data.</text>
</comment>
<dbReference type="PANTHER" id="PTHR46600">
    <property type="entry name" value="THAP DOMAIN-CONTAINING"/>
    <property type="match status" value="1"/>
</dbReference>
<feature type="coiled-coil region" evidence="7">
    <location>
        <begin position="160"/>
        <end position="187"/>
    </location>
</feature>
<feature type="domain" description="THAP-type" evidence="9">
    <location>
        <begin position="1"/>
        <end position="76"/>
    </location>
</feature>